<dbReference type="GO" id="GO:0043709">
    <property type="term" value="P:cell adhesion involved in single-species biofilm formation"/>
    <property type="evidence" value="ECO:0007669"/>
    <property type="project" value="TreeGrafter"/>
</dbReference>
<dbReference type="InterPro" id="IPR029016">
    <property type="entry name" value="GAF-like_dom_sf"/>
</dbReference>
<feature type="compositionally biased region" description="Polar residues" evidence="4">
    <location>
        <begin position="107"/>
        <end position="128"/>
    </location>
</feature>
<dbReference type="InterPro" id="IPR043128">
    <property type="entry name" value="Rev_trsase/Diguanyl_cyclase"/>
</dbReference>
<dbReference type="PANTHER" id="PTHR45138:SF9">
    <property type="entry name" value="DIGUANYLATE CYCLASE DGCM-RELATED"/>
    <property type="match status" value="1"/>
</dbReference>
<evidence type="ECO:0000256" key="4">
    <source>
        <dbReference type="SAM" id="MobiDB-lite"/>
    </source>
</evidence>
<dbReference type="AlphaFoldDB" id="A0A8H2JR62"/>
<dbReference type="SUPFAM" id="SSF55781">
    <property type="entry name" value="GAF domain-like"/>
    <property type="match status" value="1"/>
</dbReference>
<dbReference type="EC" id="2.7.7.65" evidence="2"/>
<organism evidence="6 7">
    <name type="scientific">Colwellia ponticola</name>
    <dbReference type="NCBI Taxonomy" id="2304625"/>
    <lineage>
        <taxon>Bacteria</taxon>
        <taxon>Pseudomonadati</taxon>
        <taxon>Pseudomonadota</taxon>
        <taxon>Gammaproteobacteria</taxon>
        <taxon>Alteromonadales</taxon>
        <taxon>Colwelliaceae</taxon>
        <taxon>Colwellia</taxon>
    </lineage>
</organism>
<dbReference type="SMART" id="SM00065">
    <property type="entry name" value="GAF"/>
    <property type="match status" value="1"/>
</dbReference>
<dbReference type="Proteomes" id="UP000307702">
    <property type="component" value="Unassembled WGS sequence"/>
</dbReference>
<dbReference type="RefSeq" id="WP_138620196.1">
    <property type="nucleotide sequence ID" value="NZ_SZVP01000001.1"/>
</dbReference>
<dbReference type="FunFam" id="3.30.70.270:FF:000001">
    <property type="entry name" value="Diguanylate cyclase domain protein"/>
    <property type="match status" value="1"/>
</dbReference>
<dbReference type="OrthoDB" id="9801841at2"/>
<dbReference type="Gene3D" id="3.30.450.40">
    <property type="match status" value="1"/>
</dbReference>
<dbReference type="PROSITE" id="PS50887">
    <property type="entry name" value="GGDEF"/>
    <property type="match status" value="1"/>
</dbReference>
<dbReference type="InterPro" id="IPR050469">
    <property type="entry name" value="Diguanylate_Cyclase"/>
</dbReference>
<evidence type="ECO:0000259" key="5">
    <source>
        <dbReference type="PROSITE" id="PS50887"/>
    </source>
</evidence>
<protein>
    <recommendedName>
        <fullName evidence="2">diguanylate cyclase</fullName>
        <ecNumber evidence="2">2.7.7.65</ecNumber>
    </recommendedName>
</protein>
<dbReference type="SUPFAM" id="SSF55073">
    <property type="entry name" value="Nucleotide cyclase"/>
    <property type="match status" value="1"/>
</dbReference>
<dbReference type="NCBIfam" id="TIGR00254">
    <property type="entry name" value="GGDEF"/>
    <property type="match status" value="1"/>
</dbReference>
<dbReference type="Pfam" id="PF01590">
    <property type="entry name" value="GAF"/>
    <property type="match status" value="1"/>
</dbReference>
<dbReference type="CDD" id="cd01949">
    <property type="entry name" value="GGDEF"/>
    <property type="match status" value="1"/>
</dbReference>
<dbReference type="SMART" id="SM00267">
    <property type="entry name" value="GGDEF"/>
    <property type="match status" value="1"/>
</dbReference>
<comment type="caution">
    <text evidence="6">The sequence shown here is derived from an EMBL/GenBank/DDBJ whole genome shotgun (WGS) entry which is preliminary data.</text>
</comment>
<proteinExistence type="predicted"/>
<evidence type="ECO:0000256" key="2">
    <source>
        <dbReference type="ARBA" id="ARBA00012528"/>
    </source>
</evidence>
<dbReference type="GO" id="GO:0052621">
    <property type="term" value="F:diguanylate cyclase activity"/>
    <property type="evidence" value="ECO:0007669"/>
    <property type="project" value="UniProtKB-EC"/>
</dbReference>
<dbReference type="InterPro" id="IPR000160">
    <property type="entry name" value="GGDEF_dom"/>
</dbReference>
<evidence type="ECO:0000313" key="6">
    <source>
        <dbReference type="EMBL" id="TMM47664.1"/>
    </source>
</evidence>
<feature type="domain" description="GGDEF" evidence="5">
    <location>
        <begin position="354"/>
        <end position="495"/>
    </location>
</feature>
<accession>A0A8H2JR62</accession>
<dbReference type="PANTHER" id="PTHR45138">
    <property type="entry name" value="REGULATORY COMPONENTS OF SENSORY TRANSDUCTION SYSTEM"/>
    <property type="match status" value="1"/>
</dbReference>
<dbReference type="InterPro" id="IPR003018">
    <property type="entry name" value="GAF"/>
</dbReference>
<dbReference type="GO" id="GO:1902201">
    <property type="term" value="P:negative regulation of bacterial-type flagellum-dependent cell motility"/>
    <property type="evidence" value="ECO:0007669"/>
    <property type="project" value="TreeGrafter"/>
</dbReference>
<reference evidence="6 7" key="1">
    <citation type="submission" date="2019-05" db="EMBL/GenBank/DDBJ databases">
        <title>Colwellia ponticola sp. nov., isolated from seawater.</title>
        <authorList>
            <person name="Yoon J.-H."/>
        </authorList>
    </citation>
    <scope>NUCLEOTIDE SEQUENCE [LARGE SCALE GENOMIC DNA]</scope>
    <source>
        <strain evidence="6 7">OISW-25</strain>
    </source>
</reference>
<evidence type="ECO:0000256" key="3">
    <source>
        <dbReference type="ARBA" id="ARBA00034247"/>
    </source>
</evidence>
<dbReference type="Pfam" id="PF00990">
    <property type="entry name" value="GGDEF"/>
    <property type="match status" value="1"/>
</dbReference>
<dbReference type="EMBL" id="SZVP01000001">
    <property type="protein sequence ID" value="TMM47664.1"/>
    <property type="molecule type" value="Genomic_DNA"/>
</dbReference>
<dbReference type="InterPro" id="IPR029787">
    <property type="entry name" value="Nucleotide_cyclase"/>
</dbReference>
<comment type="cofactor">
    <cofactor evidence="1">
        <name>Mg(2+)</name>
        <dbReference type="ChEBI" id="CHEBI:18420"/>
    </cofactor>
</comment>
<gene>
    <name evidence="6" type="ORF">FCS21_01405</name>
</gene>
<keyword evidence="7" id="KW-1185">Reference proteome</keyword>
<evidence type="ECO:0000256" key="1">
    <source>
        <dbReference type="ARBA" id="ARBA00001946"/>
    </source>
</evidence>
<dbReference type="Gene3D" id="3.30.70.270">
    <property type="match status" value="1"/>
</dbReference>
<name>A0A8H2JR62_9GAMM</name>
<feature type="region of interest" description="Disordered" evidence="4">
    <location>
        <begin position="106"/>
        <end position="128"/>
    </location>
</feature>
<comment type="catalytic activity">
    <reaction evidence="3">
        <text>2 GTP = 3',3'-c-di-GMP + 2 diphosphate</text>
        <dbReference type="Rhea" id="RHEA:24898"/>
        <dbReference type="ChEBI" id="CHEBI:33019"/>
        <dbReference type="ChEBI" id="CHEBI:37565"/>
        <dbReference type="ChEBI" id="CHEBI:58805"/>
        <dbReference type="EC" id="2.7.7.65"/>
    </reaction>
</comment>
<dbReference type="GO" id="GO:0005886">
    <property type="term" value="C:plasma membrane"/>
    <property type="evidence" value="ECO:0007669"/>
    <property type="project" value="TreeGrafter"/>
</dbReference>
<evidence type="ECO:0000313" key="7">
    <source>
        <dbReference type="Proteomes" id="UP000307702"/>
    </source>
</evidence>
<sequence>MNHLHHWYLVEAEYMRVLGKPAKAMNYYNLAIEWANKNAFIHEEALAYELVSRFHIAQKQQRFASYDLIQAHYLYTKWGAHGKAMQLLNSYSKQFPKLLSYNHHVDNSSGSGHNSVRKTSPSGRNSSSQLDLQTIIKSSQLIAGEVVFEELIKTFSTFIIENSGAQRFILLTVEGKTFTRAFESRVVQDDIVTKSFDNQYVVENSVNVPSSLLYFVQRTHQSVNLANANIDHQFANDQYFMTENVQSVFCAPILLQGKLTGIIYLENKLLSGVFTSERIELIHLLSLQAAISIENSILYSNLEEKVVDRTHQLEQANKDLTMLATTDSLTQLANRHLFNERMILELNRAKRKQSPLSVLLCDIDHFKKYNDNYGHIEGDDCLQKVAQAFKTLFSRATDLAARYGGEEFAVILPEVEAEEARILGDKLCQCIQALDIPHQHNAEFGVVTISVGCYSIIPSVEESNNVQIKSLLLKVDEALYQAKESGRNQVVLWQPETIEKYEQHWTKF</sequence>